<organism evidence="1 2">
    <name type="scientific">Diatraea saccharalis</name>
    <name type="common">sugarcane borer</name>
    <dbReference type="NCBI Taxonomy" id="40085"/>
    <lineage>
        <taxon>Eukaryota</taxon>
        <taxon>Metazoa</taxon>
        <taxon>Ecdysozoa</taxon>
        <taxon>Arthropoda</taxon>
        <taxon>Hexapoda</taxon>
        <taxon>Insecta</taxon>
        <taxon>Pterygota</taxon>
        <taxon>Neoptera</taxon>
        <taxon>Endopterygota</taxon>
        <taxon>Lepidoptera</taxon>
        <taxon>Glossata</taxon>
        <taxon>Ditrysia</taxon>
        <taxon>Pyraloidea</taxon>
        <taxon>Crambidae</taxon>
        <taxon>Crambinae</taxon>
        <taxon>Diatraea</taxon>
    </lineage>
</organism>
<dbReference type="EMBL" id="OU893333">
    <property type="protein sequence ID" value="CAG9788752.1"/>
    <property type="molecule type" value="Genomic_DNA"/>
</dbReference>
<evidence type="ECO:0000313" key="2">
    <source>
        <dbReference type="Proteomes" id="UP001153714"/>
    </source>
</evidence>
<gene>
    <name evidence="1" type="ORF">DIATSA_LOCUS6538</name>
</gene>
<accession>A0A9N9R2K1</accession>
<reference evidence="1" key="2">
    <citation type="submission" date="2022-10" db="EMBL/GenBank/DDBJ databases">
        <authorList>
            <consortium name="ENA_rothamsted_submissions"/>
            <consortium name="culmorum"/>
            <person name="King R."/>
        </authorList>
    </citation>
    <scope>NUCLEOTIDE SEQUENCE</scope>
</reference>
<dbReference type="AlphaFoldDB" id="A0A9N9R2K1"/>
<protein>
    <submittedName>
        <fullName evidence="1">Uncharacterized protein</fullName>
    </submittedName>
</protein>
<proteinExistence type="predicted"/>
<dbReference type="OrthoDB" id="10048659at2759"/>
<keyword evidence="2" id="KW-1185">Reference proteome</keyword>
<reference evidence="1" key="1">
    <citation type="submission" date="2021-12" db="EMBL/GenBank/DDBJ databases">
        <authorList>
            <person name="King R."/>
        </authorList>
    </citation>
    <scope>NUCLEOTIDE SEQUENCE</scope>
</reference>
<name>A0A9N9R2K1_9NEOP</name>
<dbReference type="Proteomes" id="UP001153714">
    <property type="component" value="Chromosome 2"/>
</dbReference>
<sequence length="905" mass="104545">MEESIEDLLTRWGMPADVVVTFKRKIITLFPKESAATYFTRPIRKRDSYNGKSVAARGKLVDKVRNYLFQSGECKRKYLNTTESSKVKLSEAEVAKSGGGGAASNSGGDDGGGISVEEDVNWLKNNNEPWSEVILKWNKTSQYRHGKDYESITTFMNEWQLLYLPKAIELIDEDFKNLYPGKEKEFENKWQKFFYKLIELKKSEIRTDDCKEKLLTSLSSMTDDEHKIPSQLSLMIHLVPPKGRSSQKKKFSIQECMDSLIIIVENPGDLTKTIEDQKIKAKKFPVQPYIILLGSLQDVKQLYLVINEISISVTEEHIGQANIDDNRQHRNQSREIDDIELVRNSETRSNTFKDILRTYIDSFVSKLYDTLNMSRAHTQEVIIAAKQLLTDVFLKLKELNIEGPFDSTVTDDVMSCFSHIDSEYKRLKYFKDCNKYVKPTLAFIGSTQEKSKKNVDTVMTLKENFVCMISLKQNLKLFLEIPEVYDKIRAYQIKLFEEKDILRNVVQGKLWRHRHTNNSDPYIPLVLFFDDLETGNPLGSRAGYNKIGAVYVSIASIPPEYASRLENVFLAMLFYSNHRTKFGNESVFDSLIKELNYLHDYGVDIILNSRQIKVKFALCVIAGDNLGLHSILGFNESFSSTNYCRFCYSTKRECQSQIFCDESRKRSKNQYDDDVLQNCGIKETCVWNNISGFHVYDNVYCDVMHDLCEGVLRYGMALIINDLIRSEHFTLEQLNERIKYFDFKSSNSPPQVNKNKLEQGVLIVSASEMLCLVRNFQFLVADLVPYDDKVWDYYLCLLELTNVLMSQVYSEELLDYLKILISEHHENNLKVVRGWLTWAPYSTLRGSGQKAELIGKLASKLTSLSIRELRRVRSRLLRGVFIVKWNCVVRLSNVVEVNVRVVFIK</sequence>
<evidence type="ECO:0000313" key="1">
    <source>
        <dbReference type="EMBL" id="CAG9788752.1"/>
    </source>
</evidence>